<protein>
    <recommendedName>
        <fullName evidence="4">Copper amine oxidase</fullName>
    </recommendedName>
</protein>
<dbReference type="AlphaFoldDB" id="A0A1R1EJJ5"/>
<dbReference type="STRING" id="297318.BK138_24490"/>
<comment type="caution">
    <text evidence="2">The sequence shown here is derived from an EMBL/GenBank/DDBJ whole genome shotgun (WGS) entry which is preliminary data.</text>
</comment>
<reference evidence="2 3" key="1">
    <citation type="submission" date="2016-11" db="EMBL/GenBank/DDBJ databases">
        <title>Paenibacillus species isolates.</title>
        <authorList>
            <person name="Beno S.M."/>
        </authorList>
    </citation>
    <scope>NUCLEOTIDE SEQUENCE [LARGE SCALE GENOMIC DNA]</scope>
    <source>
        <strain evidence="2 3">FSL R5-0378</strain>
    </source>
</reference>
<evidence type="ECO:0000256" key="1">
    <source>
        <dbReference type="SAM" id="SignalP"/>
    </source>
</evidence>
<evidence type="ECO:0008006" key="4">
    <source>
        <dbReference type="Google" id="ProtNLM"/>
    </source>
</evidence>
<sequence length="360" mass="38368">MKKTKWLLNIGLLGTLLLSGSAAAFADDAELVPIETLKPAVPMVKPVLAGTGGSLILSDSPESPKVEGAYYRDAVTGSFRVFWHHQNMTGEPLTVAVAVTNTSAEPVMLFSEGIGLATDYYPDVAGQMALADFMSNRAAQKKEAILQPGESYYLTALAENTHTASGIANFAAYTQQGHGDATVTVTTLGYKEQPANPLDVPILPKDVHVRGTFPHADRTGTLDYNTSSGNSLIRISSAASGPWSDSMPGEYEEGWNAVDGGTVINNGNYGVMYNLSVAINNDLDVKRTISVYDNPSGGAGHYVIGWGRDLLQSPFVNYQNAWKFTEFTVNKKGKTIAAELSLTGGAAGPQTLYFTNSDVQ</sequence>
<evidence type="ECO:0000313" key="2">
    <source>
        <dbReference type="EMBL" id="OMF51985.1"/>
    </source>
</evidence>
<feature type="chain" id="PRO_5012548493" description="Copper amine oxidase" evidence="1">
    <location>
        <begin position="27"/>
        <end position="360"/>
    </location>
</feature>
<name>A0A1R1EJJ5_9BACL</name>
<feature type="signal peptide" evidence="1">
    <location>
        <begin position="1"/>
        <end position="26"/>
    </location>
</feature>
<organism evidence="2 3">
    <name type="scientific">Paenibacillus rhizosphaerae</name>
    <dbReference type="NCBI Taxonomy" id="297318"/>
    <lineage>
        <taxon>Bacteria</taxon>
        <taxon>Bacillati</taxon>
        <taxon>Bacillota</taxon>
        <taxon>Bacilli</taxon>
        <taxon>Bacillales</taxon>
        <taxon>Paenibacillaceae</taxon>
        <taxon>Paenibacillus</taxon>
    </lineage>
</organism>
<keyword evidence="3" id="KW-1185">Reference proteome</keyword>
<dbReference type="RefSeq" id="WP_076173411.1">
    <property type="nucleotide sequence ID" value="NZ_MRTP01000008.1"/>
</dbReference>
<evidence type="ECO:0000313" key="3">
    <source>
        <dbReference type="Proteomes" id="UP000187172"/>
    </source>
</evidence>
<proteinExistence type="predicted"/>
<gene>
    <name evidence="2" type="ORF">BK138_24490</name>
</gene>
<accession>A0A1R1EJJ5</accession>
<dbReference type="Proteomes" id="UP000187172">
    <property type="component" value="Unassembled WGS sequence"/>
</dbReference>
<keyword evidence="1" id="KW-0732">Signal</keyword>
<dbReference type="EMBL" id="MRTP01000008">
    <property type="protein sequence ID" value="OMF51985.1"/>
    <property type="molecule type" value="Genomic_DNA"/>
</dbReference>